<protein>
    <submittedName>
        <fullName evidence="2">Toll/interleukin-1 receptor domain-containing protein</fullName>
    </submittedName>
</protein>
<dbReference type="InterPro" id="IPR035897">
    <property type="entry name" value="Toll_tir_struct_dom_sf"/>
</dbReference>
<dbReference type="EMBL" id="JAXCLA010000008">
    <property type="protein sequence ID" value="MDY0747769.1"/>
    <property type="molecule type" value="Genomic_DNA"/>
</dbReference>
<dbReference type="InterPro" id="IPR000157">
    <property type="entry name" value="TIR_dom"/>
</dbReference>
<sequence length="185" mass="20626">MPRIFISYRRDDSAGQAGRLYDHLARHYGEDAVFMDVDGIDLGTGFAAALERALADCEALLVVIGRSWTQLADAATGRPRILLDDDWVRREIATTLASDLPVIPGLFRGRRCPLPVHCRQTCRTCRVARPRRWTIANGRPTWPLSSGDWRRRHGADASRRWPTASLGLDRGESLSLRACSSSCLP</sequence>
<keyword evidence="3" id="KW-1185">Reference proteome</keyword>
<proteinExistence type="predicted"/>
<dbReference type="Gene3D" id="3.40.50.10140">
    <property type="entry name" value="Toll/interleukin-1 receptor homology (TIR) domain"/>
    <property type="match status" value="1"/>
</dbReference>
<dbReference type="SUPFAM" id="SSF52200">
    <property type="entry name" value="Toll/Interleukin receptor TIR domain"/>
    <property type="match status" value="1"/>
</dbReference>
<feature type="domain" description="TIR" evidence="1">
    <location>
        <begin position="4"/>
        <end position="113"/>
    </location>
</feature>
<organism evidence="2 3">
    <name type="scientific">Roseateles agri</name>
    <dbReference type="NCBI Taxonomy" id="3098619"/>
    <lineage>
        <taxon>Bacteria</taxon>
        <taxon>Pseudomonadati</taxon>
        <taxon>Pseudomonadota</taxon>
        <taxon>Betaproteobacteria</taxon>
        <taxon>Burkholderiales</taxon>
        <taxon>Sphaerotilaceae</taxon>
        <taxon>Roseateles</taxon>
    </lineage>
</organism>
<evidence type="ECO:0000313" key="2">
    <source>
        <dbReference type="EMBL" id="MDY0747769.1"/>
    </source>
</evidence>
<accession>A0ABU5DN78</accession>
<dbReference type="Proteomes" id="UP001285263">
    <property type="component" value="Unassembled WGS sequence"/>
</dbReference>
<evidence type="ECO:0000313" key="3">
    <source>
        <dbReference type="Proteomes" id="UP001285263"/>
    </source>
</evidence>
<dbReference type="Pfam" id="PF13676">
    <property type="entry name" value="TIR_2"/>
    <property type="match status" value="1"/>
</dbReference>
<gene>
    <name evidence="2" type="ORF">SNE35_24915</name>
</gene>
<reference evidence="2 3" key="1">
    <citation type="submission" date="2023-11" db="EMBL/GenBank/DDBJ databases">
        <title>Paucibacter sp. nov., isolated from fresh soil in Korea.</title>
        <authorList>
            <person name="Le N.T.T."/>
        </authorList>
    </citation>
    <scope>NUCLEOTIDE SEQUENCE [LARGE SCALE GENOMIC DNA]</scope>
    <source>
        <strain evidence="2 3">R3-3</strain>
    </source>
</reference>
<name>A0ABU5DN78_9BURK</name>
<comment type="caution">
    <text evidence="2">The sequence shown here is derived from an EMBL/GenBank/DDBJ whole genome shotgun (WGS) entry which is preliminary data.</text>
</comment>
<evidence type="ECO:0000259" key="1">
    <source>
        <dbReference type="Pfam" id="PF13676"/>
    </source>
</evidence>
<dbReference type="RefSeq" id="WP_320425722.1">
    <property type="nucleotide sequence ID" value="NZ_JAXCLA010000008.1"/>
</dbReference>
<keyword evidence="2" id="KW-0675">Receptor</keyword>